<dbReference type="Proteomes" id="UP000070475">
    <property type="component" value="Unassembled WGS sequence"/>
</dbReference>
<evidence type="ECO:0000313" key="10">
    <source>
        <dbReference type="Proteomes" id="UP000070475"/>
    </source>
</evidence>
<dbReference type="GO" id="GO:0030170">
    <property type="term" value="F:pyridoxal phosphate binding"/>
    <property type="evidence" value="ECO:0007669"/>
    <property type="project" value="TreeGrafter"/>
</dbReference>
<evidence type="ECO:0000256" key="4">
    <source>
        <dbReference type="ARBA" id="ARBA00022898"/>
    </source>
</evidence>
<dbReference type="PANTHER" id="PTHR30244:SF30">
    <property type="entry name" value="BLR5990 PROTEIN"/>
    <property type="match status" value="1"/>
</dbReference>
<evidence type="ECO:0000256" key="1">
    <source>
        <dbReference type="ARBA" id="ARBA00001933"/>
    </source>
</evidence>
<reference evidence="9 10" key="1">
    <citation type="submission" date="2015-08" db="EMBL/GenBank/DDBJ databases">
        <title>Genomes of Paenibacillus riograndensis.</title>
        <authorList>
            <person name="Sant'Anna F.H."/>
            <person name="Souza R."/>
            <person name="Ambrosini A."/>
            <person name="Bach E."/>
            <person name="Fernandes G."/>
            <person name="Balsanelli E."/>
            <person name="Baura V.A."/>
            <person name="Pedrosa F.O."/>
            <person name="Souza E.M."/>
            <person name="Passaglia L."/>
        </authorList>
    </citation>
    <scope>NUCLEOTIDE SEQUENCE [LARGE SCALE GENOMIC DNA]</scope>
    <source>
        <strain evidence="9 10">CAS34</strain>
    </source>
</reference>
<sequence>MINNTDISDRIVAIFQKMLSNETKNVLLHEPAFKGNEWTYIKECLDTGWVSSVGAYVDRFEKDLAQFTGSPYAVAVVNGTAALHISLLIAGVQPNDEVMIPSLTFVATANAVTYCGATPHLIDVTHDTLGVDAIKLGDYLKEIAIIQQNGHYYNKYTGRRLSAVVPMHTFGHPVDLEGLLEVCNRYHLALVEDAAESLGSYYKGKHTGTYGHIAALSFNGNKIITTGGGGAILTANEEWAKRAKHLTTTAKIPHRWLFIHDETAYNYRLPNLNAALGCAQLEQLPLFLEQKRKLANLYAQEFKQIPELTFVKEPTDTSSNYWLNTLKLNTPDSSIRDEILKKTNDHGFMTRPTWTPMHKLEIYKSSPQMDLSVTEEIASSVINIPSSPALLNSATKEE</sequence>
<evidence type="ECO:0000256" key="8">
    <source>
        <dbReference type="RuleBase" id="RU004508"/>
    </source>
</evidence>
<keyword evidence="10" id="KW-1185">Reference proteome</keyword>
<dbReference type="PANTHER" id="PTHR30244">
    <property type="entry name" value="TRANSAMINASE"/>
    <property type="match status" value="1"/>
</dbReference>
<evidence type="ECO:0000313" key="9">
    <source>
        <dbReference type="EMBL" id="KWX73798.1"/>
    </source>
</evidence>
<keyword evidence="2 9" id="KW-0032">Aminotransferase</keyword>
<dbReference type="FunFam" id="3.40.640.10:FF:000090">
    <property type="entry name" value="Pyridoxal phosphate-dependent aminotransferase"/>
    <property type="match status" value="1"/>
</dbReference>
<dbReference type="SUPFAM" id="SSF53383">
    <property type="entry name" value="PLP-dependent transferases"/>
    <property type="match status" value="1"/>
</dbReference>
<comment type="cofactor">
    <cofactor evidence="1">
        <name>pyridoxal 5'-phosphate</name>
        <dbReference type="ChEBI" id="CHEBI:597326"/>
    </cofactor>
</comment>
<feature type="active site" description="Proton acceptor" evidence="6">
    <location>
        <position position="222"/>
    </location>
</feature>
<dbReference type="Gene3D" id="3.40.640.10">
    <property type="entry name" value="Type I PLP-dependent aspartate aminotransferase-like (Major domain)"/>
    <property type="match status" value="1"/>
</dbReference>
<name>A0A132TR13_9BACL</name>
<dbReference type="AlphaFoldDB" id="A0A132TR13"/>
<dbReference type="PATRIC" id="fig|483937.3.peg.6979"/>
<dbReference type="Pfam" id="PF01041">
    <property type="entry name" value="DegT_DnrJ_EryC1"/>
    <property type="match status" value="1"/>
</dbReference>
<dbReference type="GO" id="GO:0008483">
    <property type="term" value="F:transaminase activity"/>
    <property type="evidence" value="ECO:0007669"/>
    <property type="project" value="UniProtKB-KW"/>
</dbReference>
<comment type="similarity">
    <text evidence="5 8">Belongs to the DegT/DnrJ/EryC1 family.</text>
</comment>
<evidence type="ECO:0000256" key="2">
    <source>
        <dbReference type="ARBA" id="ARBA00022576"/>
    </source>
</evidence>
<comment type="caution">
    <text evidence="9">The sequence shown here is derived from an EMBL/GenBank/DDBJ whole genome shotgun (WGS) entry which is preliminary data.</text>
</comment>
<dbReference type="NCBIfam" id="TIGR04181">
    <property type="entry name" value="NHT_00031"/>
    <property type="match status" value="1"/>
</dbReference>
<proteinExistence type="inferred from homology"/>
<dbReference type="OrthoDB" id="9810913at2"/>
<evidence type="ECO:0000256" key="3">
    <source>
        <dbReference type="ARBA" id="ARBA00022679"/>
    </source>
</evidence>
<dbReference type="InterPro" id="IPR015421">
    <property type="entry name" value="PyrdxlP-dep_Trfase_major"/>
</dbReference>
<keyword evidence="3 9" id="KW-0808">Transferase</keyword>
<dbReference type="InterPro" id="IPR015422">
    <property type="entry name" value="PyrdxlP-dep_Trfase_small"/>
</dbReference>
<accession>A0A132TR13</accession>
<dbReference type="Gene3D" id="3.90.1150.10">
    <property type="entry name" value="Aspartate Aminotransferase, domain 1"/>
    <property type="match status" value="1"/>
</dbReference>
<gene>
    <name evidence="9" type="ORF">AMQ84_22375</name>
</gene>
<dbReference type="PIRSF" id="PIRSF000390">
    <property type="entry name" value="PLP_StrS"/>
    <property type="match status" value="1"/>
</dbReference>
<dbReference type="InterPro" id="IPR000653">
    <property type="entry name" value="DegT/StrS_aminotransferase"/>
</dbReference>
<protein>
    <submittedName>
        <fullName evidence="9">Aminotransferase DegT</fullName>
    </submittedName>
</protein>
<evidence type="ECO:0000256" key="5">
    <source>
        <dbReference type="ARBA" id="ARBA00037999"/>
    </source>
</evidence>
<feature type="modified residue" description="N6-(pyridoxal phosphate)lysine" evidence="7">
    <location>
        <position position="222"/>
    </location>
</feature>
<dbReference type="EMBL" id="LIRB01000141">
    <property type="protein sequence ID" value="KWX73798.1"/>
    <property type="molecule type" value="Genomic_DNA"/>
</dbReference>
<evidence type="ECO:0000256" key="7">
    <source>
        <dbReference type="PIRSR" id="PIRSR000390-2"/>
    </source>
</evidence>
<dbReference type="CDD" id="cd00616">
    <property type="entry name" value="AHBA_syn"/>
    <property type="match status" value="1"/>
</dbReference>
<evidence type="ECO:0000256" key="6">
    <source>
        <dbReference type="PIRSR" id="PIRSR000390-1"/>
    </source>
</evidence>
<dbReference type="RefSeq" id="WP_060862159.1">
    <property type="nucleotide sequence ID" value="NZ_LIRB01000141.1"/>
</dbReference>
<dbReference type="GO" id="GO:0000271">
    <property type="term" value="P:polysaccharide biosynthetic process"/>
    <property type="evidence" value="ECO:0007669"/>
    <property type="project" value="TreeGrafter"/>
</dbReference>
<keyword evidence="4 7" id="KW-0663">Pyridoxal phosphate</keyword>
<dbReference type="InterPro" id="IPR026385">
    <property type="entry name" value="LegC-like"/>
</dbReference>
<dbReference type="InterPro" id="IPR015424">
    <property type="entry name" value="PyrdxlP-dep_Trfase"/>
</dbReference>
<organism evidence="9 10">
    <name type="scientific">Paenibacillus riograndensis</name>
    <dbReference type="NCBI Taxonomy" id="483937"/>
    <lineage>
        <taxon>Bacteria</taxon>
        <taxon>Bacillati</taxon>
        <taxon>Bacillota</taxon>
        <taxon>Bacilli</taxon>
        <taxon>Bacillales</taxon>
        <taxon>Paenibacillaceae</taxon>
        <taxon>Paenibacillus</taxon>
        <taxon>Paenibacillus sonchi group</taxon>
    </lineage>
</organism>